<name>A0ACB7EGL3_NIBAL</name>
<sequence length="73" mass="7341">MVDVCSPKAVESLELNVSLSSVGGWVFGQAGRQGDKVAPPGAVVVEKEEEEKEGGGGEGARPSTAGLARCQAA</sequence>
<dbReference type="EMBL" id="CM024796">
    <property type="protein sequence ID" value="KAG8000897.1"/>
    <property type="molecule type" value="Genomic_DNA"/>
</dbReference>
<protein>
    <submittedName>
        <fullName evidence="1">Uncharacterized protein</fullName>
    </submittedName>
</protein>
<dbReference type="Proteomes" id="UP000805704">
    <property type="component" value="Chromosome 8"/>
</dbReference>
<gene>
    <name evidence="1" type="ORF">GBF38_018182</name>
</gene>
<organism evidence="1 2">
    <name type="scientific">Nibea albiflora</name>
    <name type="common">Yellow drum</name>
    <name type="synonym">Corvina albiflora</name>
    <dbReference type="NCBI Taxonomy" id="240163"/>
    <lineage>
        <taxon>Eukaryota</taxon>
        <taxon>Metazoa</taxon>
        <taxon>Chordata</taxon>
        <taxon>Craniata</taxon>
        <taxon>Vertebrata</taxon>
        <taxon>Euteleostomi</taxon>
        <taxon>Actinopterygii</taxon>
        <taxon>Neopterygii</taxon>
        <taxon>Teleostei</taxon>
        <taxon>Neoteleostei</taxon>
        <taxon>Acanthomorphata</taxon>
        <taxon>Eupercaria</taxon>
        <taxon>Sciaenidae</taxon>
        <taxon>Nibea</taxon>
    </lineage>
</organism>
<reference evidence="1" key="1">
    <citation type="submission" date="2020-04" db="EMBL/GenBank/DDBJ databases">
        <title>A chromosome-scale assembly and high-density genetic map of the yellow drum (Nibea albiflora) genome.</title>
        <authorList>
            <person name="Xu D."/>
            <person name="Zhang W."/>
            <person name="Chen R."/>
            <person name="Tan P."/>
            <person name="Wang L."/>
            <person name="Song H."/>
            <person name="Tian L."/>
            <person name="Zhu Q."/>
            <person name="Wang B."/>
        </authorList>
    </citation>
    <scope>NUCLEOTIDE SEQUENCE</scope>
    <source>
        <strain evidence="1">ZJHYS-2018</strain>
    </source>
</reference>
<keyword evidence="2" id="KW-1185">Reference proteome</keyword>
<proteinExistence type="predicted"/>
<accession>A0ACB7EGL3</accession>
<evidence type="ECO:0000313" key="2">
    <source>
        <dbReference type="Proteomes" id="UP000805704"/>
    </source>
</evidence>
<comment type="caution">
    <text evidence="1">The sequence shown here is derived from an EMBL/GenBank/DDBJ whole genome shotgun (WGS) entry which is preliminary data.</text>
</comment>
<evidence type="ECO:0000313" key="1">
    <source>
        <dbReference type="EMBL" id="KAG8000897.1"/>
    </source>
</evidence>